<evidence type="ECO:0000313" key="1">
    <source>
        <dbReference type="EMBL" id="CAG8522205.1"/>
    </source>
</evidence>
<keyword evidence="2" id="KW-1185">Reference proteome</keyword>
<accession>A0ACA9LC12</accession>
<evidence type="ECO:0000313" key="2">
    <source>
        <dbReference type="Proteomes" id="UP000789525"/>
    </source>
</evidence>
<dbReference type="Proteomes" id="UP000789525">
    <property type="component" value="Unassembled WGS sequence"/>
</dbReference>
<sequence>MTIITYDGTSLFDMDNHGAGITGTVTCRALSPDPLLIVNGKLRLSIREQDRVASRNMTYNINYSPPIYNETTSLHATVYDCSENEDEFEYVDADKDVEEGEASEPRIAIGRGILHIKPSDFSKELKMLRGNRFGSLMYPEKFSPHFYRQRPEHQSWLLNEEGVGIMLHRYQGGNKGPVHGAAISRDICDESIDVKNGDREIEKYEKIADCYGSITT</sequence>
<gene>
    <name evidence="1" type="ORF">ACOLOM_LOCUS3707</name>
</gene>
<organism evidence="1 2">
    <name type="scientific">Acaulospora colombiana</name>
    <dbReference type="NCBI Taxonomy" id="27376"/>
    <lineage>
        <taxon>Eukaryota</taxon>
        <taxon>Fungi</taxon>
        <taxon>Fungi incertae sedis</taxon>
        <taxon>Mucoromycota</taxon>
        <taxon>Glomeromycotina</taxon>
        <taxon>Glomeromycetes</taxon>
        <taxon>Diversisporales</taxon>
        <taxon>Acaulosporaceae</taxon>
        <taxon>Acaulospora</taxon>
    </lineage>
</organism>
<name>A0ACA9LC12_9GLOM</name>
<reference evidence="1" key="1">
    <citation type="submission" date="2021-06" db="EMBL/GenBank/DDBJ databases">
        <authorList>
            <person name="Kallberg Y."/>
            <person name="Tangrot J."/>
            <person name="Rosling A."/>
        </authorList>
    </citation>
    <scope>NUCLEOTIDE SEQUENCE</scope>
    <source>
        <strain evidence="1">CL356</strain>
    </source>
</reference>
<proteinExistence type="predicted"/>
<protein>
    <submittedName>
        <fullName evidence="1">3680_t:CDS:1</fullName>
    </submittedName>
</protein>
<dbReference type="EMBL" id="CAJVPT010005638">
    <property type="protein sequence ID" value="CAG8522205.1"/>
    <property type="molecule type" value="Genomic_DNA"/>
</dbReference>
<comment type="caution">
    <text evidence="1">The sequence shown here is derived from an EMBL/GenBank/DDBJ whole genome shotgun (WGS) entry which is preliminary data.</text>
</comment>